<keyword evidence="3" id="KW-0274">FAD</keyword>
<protein>
    <recommendedName>
        <fullName evidence="6">FAD-binding domain-containing protein</fullName>
    </recommendedName>
</protein>
<keyword evidence="4" id="KW-0560">Oxidoreductase</keyword>
<organism evidence="7 8">
    <name type="scientific">Penicillium coprophilum</name>
    <dbReference type="NCBI Taxonomy" id="36646"/>
    <lineage>
        <taxon>Eukaryota</taxon>
        <taxon>Fungi</taxon>
        <taxon>Dikarya</taxon>
        <taxon>Ascomycota</taxon>
        <taxon>Pezizomycotina</taxon>
        <taxon>Eurotiomycetes</taxon>
        <taxon>Eurotiomycetidae</taxon>
        <taxon>Eurotiales</taxon>
        <taxon>Aspergillaceae</taxon>
        <taxon>Penicillium</taxon>
    </lineage>
</organism>
<keyword evidence="5" id="KW-0503">Monooxygenase</keyword>
<comment type="cofactor">
    <cofactor evidence="1">
        <name>FAD</name>
        <dbReference type="ChEBI" id="CHEBI:57692"/>
    </cofactor>
</comment>
<dbReference type="InterPro" id="IPR002938">
    <property type="entry name" value="FAD-bd"/>
</dbReference>
<evidence type="ECO:0000313" key="7">
    <source>
        <dbReference type="EMBL" id="OQE41437.1"/>
    </source>
</evidence>
<dbReference type="PRINTS" id="PR00420">
    <property type="entry name" value="RNGMNOXGNASE"/>
</dbReference>
<dbReference type="SUPFAM" id="SSF51905">
    <property type="entry name" value="FAD/NAD(P)-binding domain"/>
    <property type="match status" value="1"/>
</dbReference>
<comment type="caution">
    <text evidence="7">The sequence shown here is derived from an EMBL/GenBank/DDBJ whole genome shotgun (WGS) entry which is preliminary data.</text>
</comment>
<dbReference type="GO" id="GO:0004497">
    <property type="term" value="F:monooxygenase activity"/>
    <property type="evidence" value="ECO:0007669"/>
    <property type="project" value="UniProtKB-KW"/>
</dbReference>
<name>A0A1V6USQ5_9EURO</name>
<dbReference type="GO" id="GO:0071949">
    <property type="term" value="F:FAD binding"/>
    <property type="evidence" value="ECO:0007669"/>
    <property type="project" value="InterPro"/>
</dbReference>
<evidence type="ECO:0000256" key="1">
    <source>
        <dbReference type="ARBA" id="ARBA00001974"/>
    </source>
</evidence>
<proteinExistence type="predicted"/>
<evidence type="ECO:0000256" key="5">
    <source>
        <dbReference type="ARBA" id="ARBA00023033"/>
    </source>
</evidence>
<feature type="domain" description="FAD-binding" evidence="6">
    <location>
        <begin position="27"/>
        <end position="366"/>
    </location>
</feature>
<evidence type="ECO:0000256" key="3">
    <source>
        <dbReference type="ARBA" id="ARBA00022827"/>
    </source>
</evidence>
<dbReference type="Gene3D" id="3.50.50.60">
    <property type="entry name" value="FAD/NAD(P)-binding domain"/>
    <property type="match status" value="1"/>
</dbReference>
<sequence>MTGIVICIYFPSIYLEQSFTVPSITRMHVLIVGAGIGGLTLAQNLRKQGISYEIFDRDVDSNARFQGWAIALHTIVDELISSLPEDLPDVREATNHLAPLSLPGQFRYYYGGKDQGYGFEDSPEVPFIRAERSLLRKWLLTNLPVQWGKHVIRIEHDDAGVEVFFQDGTSAKGDIIVGADGVYSPVRTTLLQRPSSDLLQVVPLSAIVGELNLSGDAFTRQLALGHSAYNLVNPELGFIGFVGLHKVLPDAKSGRFYWMFMQPDAEVSNSQHWLQTSSQQEKLDHVLKTTAGLPAKLREIFELTPAEGIRKEPHIWRDLELESLPSSRVVLLGDAAHAMTPSRGEGAFHAFLDAIKLTKVLTQVSADGNVHDINAVKAAVAGYHEEILRRGGAAVRASRSSYQDSKKRAETGEHFITGMIKLDDAPIVLDVKA</sequence>
<keyword evidence="2" id="KW-0285">Flavoprotein</keyword>
<evidence type="ECO:0000256" key="4">
    <source>
        <dbReference type="ARBA" id="ARBA00023002"/>
    </source>
</evidence>
<gene>
    <name evidence="7" type="ORF">PENCOP_c005G03585</name>
</gene>
<keyword evidence="8" id="KW-1185">Reference proteome</keyword>
<dbReference type="PANTHER" id="PTHR47178">
    <property type="entry name" value="MONOOXYGENASE, FAD-BINDING"/>
    <property type="match status" value="1"/>
</dbReference>
<evidence type="ECO:0000256" key="2">
    <source>
        <dbReference type="ARBA" id="ARBA00022630"/>
    </source>
</evidence>
<dbReference type="STRING" id="36646.A0A1V6USQ5"/>
<dbReference type="AlphaFoldDB" id="A0A1V6USQ5"/>
<dbReference type="PANTHER" id="PTHR47178:SF6">
    <property type="entry name" value="FAD-BINDING DOMAIN-CONTAINING PROTEIN"/>
    <property type="match status" value="1"/>
</dbReference>
<evidence type="ECO:0000259" key="6">
    <source>
        <dbReference type="Pfam" id="PF01494"/>
    </source>
</evidence>
<evidence type="ECO:0000313" key="8">
    <source>
        <dbReference type="Proteomes" id="UP000191500"/>
    </source>
</evidence>
<reference evidence="8" key="1">
    <citation type="journal article" date="2017" name="Nat. Microbiol.">
        <title>Global analysis of biosynthetic gene clusters reveals vast potential of secondary metabolite production in Penicillium species.</title>
        <authorList>
            <person name="Nielsen J.C."/>
            <person name="Grijseels S."/>
            <person name="Prigent S."/>
            <person name="Ji B."/>
            <person name="Dainat J."/>
            <person name="Nielsen K.F."/>
            <person name="Frisvad J.C."/>
            <person name="Workman M."/>
            <person name="Nielsen J."/>
        </authorList>
    </citation>
    <scope>NUCLEOTIDE SEQUENCE [LARGE SCALE GENOMIC DNA]</scope>
    <source>
        <strain evidence="8">IBT 31321</strain>
    </source>
</reference>
<dbReference type="Proteomes" id="UP000191500">
    <property type="component" value="Unassembled WGS sequence"/>
</dbReference>
<dbReference type="EMBL" id="MDDG01000005">
    <property type="protein sequence ID" value="OQE41437.1"/>
    <property type="molecule type" value="Genomic_DNA"/>
</dbReference>
<dbReference type="Pfam" id="PF01494">
    <property type="entry name" value="FAD_binding_3"/>
    <property type="match status" value="1"/>
</dbReference>
<accession>A0A1V6USQ5</accession>
<dbReference type="InterPro" id="IPR036188">
    <property type="entry name" value="FAD/NAD-bd_sf"/>
</dbReference>